<feature type="compositionally biased region" description="Low complexity" evidence="1">
    <location>
        <begin position="169"/>
        <end position="179"/>
    </location>
</feature>
<accession>A0A5J9TP73</accession>
<sequence>MEIMGSSLIGCECVELTPAEKEASPWLPVTPPCPRHAHCPRRRFPRPGHGDRAPVVGGCTTPGGAAADASAPGPGSPWAWACSGRTPPFPAPAEPRPPGTLQSSARGGAASRALRWFPRDTRVTFAGYNVQSDRRMLLTHHGLAVATALELRGANGMGGGASMEPMATRGCSGSAAGRSSRGRLSKWHGATLSKKQVSGRLPLPPPRRLPPSRRHARAVTSVSAVVIMRVTLGCVTRSL</sequence>
<comment type="caution">
    <text evidence="2">The sequence shown here is derived from an EMBL/GenBank/DDBJ whole genome shotgun (WGS) entry which is preliminary data.</text>
</comment>
<dbReference type="EMBL" id="RWGY01000035">
    <property type="protein sequence ID" value="TVU13154.1"/>
    <property type="molecule type" value="Genomic_DNA"/>
</dbReference>
<feature type="region of interest" description="Disordered" evidence="1">
    <location>
        <begin position="84"/>
        <end position="107"/>
    </location>
</feature>
<reference evidence="2 3" key="1">
    <citation type="journal article" date="2019" name="Sci. Rep.">
        <title>A high-quality genome of Eragrostis curvula grass provides insights into Poaceae evolution and supports new strategies to enhance forage quality.</title>
        <authorList>
            <person name="Carballo J."/>
            <person name="Santos B.A.C.M."/>
            <person name="Zappacosta D."/>
            <person name="Garbus I."/>
            <person name="Selva J.P."/>
            <person name="Gallo C.A."/>
            <person name="Diaz A."/>
            <person name="Albertini E."/>
            <person name="Caccamo M."/>
            <person name="Echenique V."/>
        </authorList>
    </citation>
    <scope>NUCLEOTIDE SEQUENCE [LARGE SCALE GENOMIC DNA]</scope>
    <source>
        <strain evidence="3">cv. Victoria</strain>
        <tissue evidence="2">Leaf</tissue>
    </source>
</reference>
<keyword evidence="3" id="KW-1185">Reference proteome</keyword>
<dbReference type="InterPro" id="IPR012337">
    <property type="entry name" value="RNaseH-like_sf"/>
</dbReference>
<dbReference type="SUPFAM" id="SSF53098">
    <property type="entry name" value="Ribonuclease H-like"/>
    <property type="match status" value="1"/>
</dbReference>
<feature type="region of interest" description="Disordered" evidence="1">
    <location>
        <begin position="160"/>
        <end position="216"/>
    </location>
</feature>
<dbReference type="Proteomes" id="UP000324897">
    <property type="component" value="Unassembled WGS sequence"/>
</dbReference>
<proteinExistence type="predicted"/>
<evidence type="ECO:0000313" key="2">
    <source>
        <dbReference type="EMBL" id="TVU13154.1"/>
    </source>
</evidence>
<gene>
    <name evidence="2" type="ORF">EJB05_40686</name>
</gene>
<feature type="non-terminal residue" evidence="2">
    <location>
        <position position="1"/>
    </location>
</feature>
<dbReference type="Gramene" id="TVU13154">
    <property type="protein sequence ID" value="TVU13154"/>
    <property type="gene ID" value="EJB05_40686"/>
</dbReference>
<feature type="compositionally biased region" description="Pro residues" evidence="1">
    <location>
        <begin position="87"/>
        <end position="98"/>
    </location>
</feature>
<protein>
    <submittedName>
        <fullName evidence="2">Uncharacterized protein</fullName>
    </submittedName>
</protein>
<dbReference type="AlphaFoldDB" id="A0A5J9TP73"/>
<evidence type="ECO:0000256" key="1">
    <source>
        <dbReference type="SAM" id="MobiDB-lite"/>
    </source>
</evidence>
<evidence type="ECO:0000313" key="3">
    <source>
        <dbReference type="Proteomes" id="UP000324897"/>
    </source>
</evidence>
<name>A0A5J9TP73_9POAL</name>
<organism evidence="2 3">
    <name type="scientific">Eragrostis curvula</name>
    <name type="common">weeping love grass</name>
    <dbReference type="NCBI Taxonomy" id="38414"/>
    <lineage>
        <taxon>Eukaryota</taxon>
        <taxon>Viridiplantae</taxon>
        <taxon>Streptophyta</taxon>
        <taxon>Embryophyta</taxon>
        <taxon>Tracheophyta</taxon>
        <taxon>Spermatophyta</taxon>
        <taxon>Magnoliopsida</taxon>
        <taxon>Liliopsida</taxon>
        <taxon>Poales</taxon>
        <taxon>Poaceae</taxon>
        <taxon>PACMAD clade</taxon>
        <taxon>Chloridoideae</taxon>
        <taxon>Eragrostideae</taxon>
        <taxon>Eragrostidinae</taxon>
        <taxon>Eragrostis</taxon>
    </lineage>
</organism>